<keyword evidence="1" id="KW-0732">Signal</keyword>
<reference evidence="2" key="2">
    <citation type="submission" date="2018-08" db="UniProtKB">
        <authorList>
            <consortium name="EnsemblPlants"/>
        </authorList>
    </citation>
    <scope>IDENTIFICATION</scope>
    <source>
        <strain evidence="2">Yugu1</strain>
    </source>
</reference>
<dbReference type="Proteomes" id="UP000004995">
    <property type="component" value="Unassembled WGS sequence"/>
</dbReference>
<evidence type="ECO:0000313" key="2">
    <source>
        <dbReference type="EnsemblPlants" id="KQL02957"/>
    </source>
</evidence>
<dbReference type="EMBL" id="AGNK02004021">
    <property type="status" value="NOT_ANNOTATED_CDS"/>
    <property type="molecule type" value="Genomic_DNA"/>
</dbReference>
<sequence length="49" mass="5485">MALQRLLELLLHCIPLMRAAKATLAARGAHRVLNVVVTLLQAHHPLSHW</sequence>
<dbReference type="HOGENOM" id="CLU_3145341_0_0_1"/>
<dbReference type="EnsemblPlants" id="KQL02957">
    <property type="protein sequence ID" value="KQL02957"/>
    <property type="gene ID" value="SETIT_015939mg"/>
</dbReference>
<feature type="chain" id="PRO_5010127036" evidence="1">
    <location>
        <begin position="20"/>
        <end position="49"/>
    </location>
</feature>
<keyword evidence="3" id="KW-1185">Reference proteome</keyword>
<proteinExistence type="predicted"/>
<accession>K3YNU7</accession>
<protein>
    <submittedName>
        <fullName evidence="2">Uncharacterized protein</fullName>
    </submittedName>
</protein>
<evidence type="ECO:0000313" key="3">
    <source>
        <dbReference type="Proteomes" id="UP000004995"/>
    </source>
</evidence>
<feature type="signal peptide" evidence="1">
    <location>
        <begin position="1"/>
        <end position="19"/>
    </location>
</feature>
<reference evidence="3" key="1">
    <citation type="journal article" date="2012" name="Nat. Biotechnol.">
        <title>Reference genome sequence of the model plant Setaria.</title>
        <authorList>
            <person name="Bennetzen J.L."/>
            <person name="Schmutz J."/>
            <person name="Wang H."/>
            <person name="Percifield R."/>
            <person name="Hawkins J."/>
            <person name="Pontaroli A.C."/>
            <person name="Estep M."/>
            <person name="Feng L."/>
            <person name="Vaughn J.N."/>
            <person name="Grimwood J."/>
            <person name="Jenkins J."/>
            <person name="Barry K."/>
            <person name="Lindquist E."/>
            <person name="Hellsten U."/>
            <person name="Deshpande S."/>
            <person name="Wang X."/>
            <person name="Wu X."/>
            <person name="Mitros T."/>
            <person name="Triplett J."/>
            <person name="Yang X."/>
            <person name="Ye C.Y."/>
            <person name="Mauro-Herrera M."/>
            <person name="Wang L."/>
            <person name="Li P."/>
            <person name="Sharma M."/>
            <person name="Sharma R."/>
            <person name="Ronald P.C."/>
            <person name="Panaud O."/>
            <person name="Kellogg E.A."/>
            <person name="Brutnell T.P."/>
            <person name="Doust A.N."/>
            <person name="Tuskan G.A."/>
            <person name="Rokhsar D."/>
            <person name="Devos K.M."/>
        </authorList>
    </citation>
    <scope>NUCLEOTIDE SEQUENCE [LARGE SCALE GENOMIC DNA]</scope>
    <source>
        <strain evidence="3">cv. Yugu1</strain>
    </source>
</reference>
<dbReference type="AlphaFoldDB" id="K3YNU7"/>
<name>K3YNU7_SETIT</name>
<dbReference type="InParanoid" id="K3YNU7"/>
<dbReference type="Gramene" id="KQL02957">
    <property type="protein sequence ID" value="KQL02957"/>
    <property type="gene ID" value="SETIT_015939mg"/>
</dbReference>
<organism evidence="2 3">
    <name type="scientific">Setaria italica</name>
    <name type="common">Foxtail millet</name>
    <name type="synonym">Panicum italicum</name>
    <dbReference type="NCBI Taxonomy" id="4555"/>
    <lineage>
        <taxon>Eukaryota</taxon>
        <taxon>Viridiplantae</taxon>
        <taxon>Streptophyta</taxon>
        <taxon>Embryophyta</taxon>
        <taxon>Tracheophyta</taxon>
        <taxon>Spermatophyta</taxon>
        <taxon>Magnoliopsida</taxon>
        <taxon>Liliopsida</taxon>
        <taxon>Poales</taxon>
        <taxon>Poaceae</taxon>
        <taxon>PACMAD clade</taxon>
        <taxon>Panicoideae</taxon>
        <taxon>Panicodae</taxon>
        <taxon>Paniceae</taxon>
        <taxon>Cenchrinae</taxon>
        <taxon>Setaria</taxon>
    </lineage>
</organism>
<evidence type="ECO:0000256" key="1">
    <source>
        <dbReference type="SAM" id="SignalP"/>
    </source>
</evidence>